<protein>
    <submittedName>
        <fullName evidence="3">Putative mitogen-activated protein kinase kinase kinase kinase 3</fullName>
    </submittedName>
</protein>
<keyword evidence="4" id="KW-1185">Reference proteome</keyword>
<keyword evidence="3" id="KW-0418">Kinase</keyword>
<proteinExistence type="predicted"/>
<keyword evidence="2" id="KW-0067">ATP-binding</keyword>
<evidence type="ECO:0000256" key="1">
    <source>
        <dbReference type="ARBA" id="ARBA00022741"/>
    </source>
</evidence>
<evidence type="ECO:0000313" key="4">
    <source>
        <dbReference type="Proteomes" id="UP000037510"/>
    </source>
</evidence>
<dbReference type="PANTHER" id="PTHR48012">
    <property type="entry name" value="STERILE20-LIKE KINASE, ISOFORM B-RELATED"/>
    <property type="match status" value="1"/>
</dbReference>
<dbReference type="AlphaFoldDB" id="A0A0L7K4G7"/>
<dbReference type="GO" id="GO:0008349">
    <property type="term" value="F:MAP kinase kinase kinase kinase activity"/>
    <property type="evidence" value="ECO:0007669"/>
    <property type="project" value="TreeGrafter"/>
</dbReference>
<dbReference type="InterPro" id="IPR050629">
    <property type="entry name" value="STE20/SPS1-PAK"/>
</dbReference>
<evidence type="ECO:0000256" key="2">
    <source>
        <dbReference type="ARBA" id="ARBA00022840"/>
    </source>
</evidence>
<feature type="non-terminal residue" evidence="3">
    <location>
        <position position="1"/>
    </location>
</feature>
<dbReference type="GO" id="GO:0005737">
    <property type="term" value="C:cytoplasm"/>
    <property type="evidence" value="ECO:0007669"/>
    <property type="project" value="TreeGrafter"/>
</dbReference>
<dbReference type="PANTHER" id="PTHR48012:SF18">
    <property type="entry name" value="HAPPYHOUR, ISOFORM A"/>
    <property type="match status" value="1"/>
</dbReference>
<evidence type="ECO:0000313" key="3">
    <source>
        <dbReference type="EMBL" id="KOB57542.1"/>
    </source>
</evidence>
<dbReference type="Proteomes" id="UP000037510">
    <property type="component" value="Unassembled WGS sequence"/>
</dbReference>
<gene>
    <name evidence="3" type="ORF">OBRU01_25700</name>
</gene>
<sequence length="142" mass="16478">VIKLEPGDDFAIIQQEILMMKDCRHANIIAYMCRETLTDLSYLHSVGKMHRSRICVGRRSPGGYLTCTVWGKCIELAELQPPMFELHPMRVLFLMSKSGFKPPSLRERERWTPLFHGFRLAIDLLHKYSNPPTTCQQELDDD</sequence>
<dbReference type="STRING" id="104452.A0A0L7K4G7"/>
<name>A0A0L7K4G7_OPEBR</name>
<dbReference type="GO" id="GO:0005524">
    <property type="term" value="F:ATP binding"/>
    <property type="evidence" value="ECO:0007669"/>
    <property type="project" value="UniProtKB-KW"/>
</dbReference>
<dbReference type="Gene3D" id="1.10.510.10">
    <property type="entry name" value="Transferase(Phosphotransferase) domain 1"/>
    <property type="match status" value="1"/>
</dbReference>
<comment type="caution">
    <text evidence="3">The sequence shown here is derived from an EMBL/GenBank/DDBJ whole genome shotgun (WGS) entry which is preliminary data.</text>
</comment>
<accession>A0A0L7K4G7</accession>
<reference evidence="3 4" key="1">
    <citation type="journal article" date="2015" name="Genome Biol. Evol.">
        <title>The genome of winter moth (Operophtera brumata) provides a genomic perspective on sexual dimorphism and phenology.</title>
        <authorList>
            <person name="Derks M.F."/>
            <person name="Smit S."/>
            <person name="Salis L."/>
            <person name="Schijlen E."/>
            <person name="Bossers A."/>
            <person name="Mateman C."/>
            <person name="Pijl A.S."/>
            <person name="de Ridder D."/>
            <person name="Groenen M.A."/>
            <person name="Visser M.E."/>
            <person name="Megens H.J."/>
        </authorList>
    </citation>
    <scope>NUCLEOTIDE SEQUENCE [LARGE SCALE GENOMIC DNA]</scope>
    <source>
        <strain evidence="3">WM2013NL</strain>
        <tissue evidence="3">Head and thorax</tissue>
    </source>
</reference>
<organism evidence="3 4">
    <name type="scientific">Operophtera brumata</name>
    <name type="common">Winter moth</name>
    <name type="synonym">Phalaena brumata</name>
    <dbReference type="NCBI Taxonomy" id="104452"/>
    <lineage>
        <taxon>Eukaryota</taxon>
        <taxon>Metazoa</taxon>
        <taxon>Ecdysozoa</taxon>
        <taxon>Arthropoda</taxon>
        <taxon>Hexapoda</taxon>
        <taxon>Insecta</taxon>
        <taxon>Pterygota</taxon>
        <taxon>Neoptera</taxon>
        <taxon>Endopterygota</taxon>
        <taxon>Lepidoptera</taxon>
        <taxon>Glossata</taxon>
        <taxon>Ditrysia</taxon>
        <taxon>Geometroidea</taxon>
        <taxon>Geometridae</taxon>
        <taxon>Larentiinae</taxon>
        <taxon>Operophtera</taxon>
    </lineage>
</organism>
<dbReference type="EMBL" id="JTDY01011078">
    <property type="protein sequence ID" value="KOB57542.1"/>
    <property type="molecule type" value="Genomic_DNA"/>
</dbReference>
<feature type="non-terminal residue" evidence="3">
    <location>
        <position position="142"/>
    </location>
</feature>
<keyword evidence="3" id="KW-0808">Transferase</keyword>
<keyword evidence="1" id="KW-0547">Nucleotide-binding</keyword>